<dbReference type="AlphaFoldDB" id="A0A117IWX1"/>
<feature type="transmembrane region" description="Helical" evidence="7">
    <location>
        <begin position="49"/>
        <end position="65"/>
    </location>
</feature>
<evidence type="ECO:0000256" key="6">
    <source>
        <dbReference type="ARBA" id="ARBA00023136"/>
    </source>
</evidence>
<dbReference type="OrthoDB" id="5191770at2"/>
<feature type="transmembrane region" description="Helical" evidence="7">
    <location>
        <begin position="125"/>
        <end position="144"/>
    </location>
</feature>
<evidence type="ECO:0000256" key="7">
    <source>
        <dbReference type="SAM" id="Phobius"/>
    </source>
</evidence>
<dbReference type="STRING" id="936756.ATE80_10380"/>
<dbReference type="RefSeq" id="WP_058941886.1">
    <property type="nucleotide sequence ID" value="NZ_LNSV01000020.1"/>
</dbReference>
<evidence type="ECO:0000313" key="9">
    <source>
        <dbReference type="Proteomes" id="UP000054011"/>
    </source>
</evidence>
<keyword evidence="6 7" id="KW-0472">Membrane</keyword>
<evidence type="ECO:0000256" key="5">
    <source>
        <dbReference type="ARBA" id="ARBA00022989"/>
    </source>
</evidence>
<dbReference type="GO" id="GO:0005886">
    <property type="term" value="C:plasma membrane"/>
    <property type="evidence" value="ECO:0007669"/>
    <property type="project" value="UniProtKB-SubCell"/>
</dbReference>
<comment type="subcellular location">
    <subcellularLocation>
        <location evidence="1">Cell membrane</location>
        <topology evidence="1">Multi-pass membrane protein</topology>
    </subcellularLocation>
</comment>
<dbReference type="InterPro" id="IPR007140">
    <property type="entry name" value="DUF350"/>
</dbReference>
<comment type="similarity">
    <text evidence="2">Belongs to the UPF0719 family.</text>
</comment>
<keyword evidence="3" id="KW-1003">Cell membrane</keyword>
<protein>
    <recommendedName>
        <fullName evidence="10">DUF350 domain-containing protein</fullName>
    </recommendedName>
</protein>
<sequence length="145" mass="14832">MAEILESAGTAVLYGLVGFAVMVAGFVALDWVTPGKLFHVVWTERNRGAAVLLAGQTVAVGLVIEQSIRASESELGLGLGLLSTLLYGLAGVVVMTLVSLVVGTLTPGRLGAAVLDDQGDRPHPAAWVQAALYLGTAFMVGAAVS</sequence>
<accession>A0A117IWX1</accession>
<gene>
    <name evidence="8" type="ORF">ATE80_10380</name>
</gene>
<name>A0A117IWX1_9ACTN</name>
<organism evidence="8 9">
    <name type="scientific">Streptomyces kanasensis</name>
    <dbReference type="NCBI Taxonomy" id="936756"/>
    <lineage>
        <taxon>Bacteria</taxon>
        <taxon>Bacillati</taxon>
        <taxon>Actinomycetota</taxon>
        <taxon>Actinomycetes</taxon>
        <taxon>Kitasatosporales</taxon>
        <taxon>Streptomycetaceae</taxon>
        <taxon>Streptomyces</taxon>
    </lineage>
</organism>
<dbReference type="Proteomes" id="UP000054011">
    <property type="component" value="Unassembled WGS sequence"/>
</dbReference>
<evidence type="ECO:0008006" key="10">
    <source>
        <dbReference type="Google" id="ProtNLM"/>
    </source>
</evidence>
<evidence type="ECO:0000256" key="1">
    <source>
        <dbReference type="ARBA" id="ARBA00004651"/>
    </source>
</evidence>
<feature type="transmembrane region" description="Helical" evidence="7">
    <location>
        <begin position="12"/>
        <end position="29"/>
    </location>
</feature>
<keyword evidence="9" id="KW-1185">Reference proteome</keyword>
<evidence type="ECO:0000313" key="8">
    <source>
        <dbReference type="EMBL" id="KUH38827.1"/>
    </source>
</evidence>
<dbReference type="EMBL" id="LNSV01000020">
    <property type="protein sequence ID" value="KUH38827.1"/>
    <property type="molecule type" value="Genomic_DNA"/>
</dbReference>
<keyword evidence="5 7" id="KW-1133">Transmembrane helix</keyword>
<evidence type="ECO:0000256" key="4">
    <source>
        <dbReference type="ARBA" id="ARBA00022692"/>
    </source>
</evidence>
<evidence type="ECO:0000256" key="3">
    <source>
        <dbReference type="ARBA" id="ARBA00022475"/>
    </source>
</evidence>
<dbReference type="Pfam" id="PF03994">
    <property type="entry name" value="DUF350"/>
    <property type="match status" value="1"/>
</dbReference>
<proteinExistence type="inferred from homology"/>
<feature type="transmembrane region" description="Helical" evidence="7">
    <location>
        <begin position="77"/>
        <end position="105"/>
    </location>
</feature>
<evidence type="ECO:0000256" key="2">
    <source>
        <dbReference type="ARBA" id="ARBA00005779"/>
    </source>
</evidence>
<reference evidence="8 9" key="1">
    <citation type="submission" date="2015-11" db="EMBL/GenBank/DDBJ databases">
        <title>Genome-wide analysis reveals the secondary metabolome in Streptomyces kanasensis ZX01.</title>
        <authorList>
            <person name="Zhang G."/>
            <person name="Han L."/>
            <person name="Feng J."/>
            <person name="Zhang X."/>
        </authorList>
    </citation>
    <scope>NUCLEOTIDE SEQUENCE [LARGE SCALE GENOMIC DNA]</scope>
    <source>
        <strain evidence="8 9">ZX01</strain>
    </source>
</reference>
<comment type="caution">
    <text evidence="8">The sequence shown here is derived from an EMBL/GenBank/DDBJ whole genome shotgun (WGS) entry which is preliminary data.</text>
</comment>
<keyword evidence="4 7" id="KW-0812">Transmembrane</keyword>